<keyword evidence="4" id="KW-1185">Reference proteome</keyword>
<dbReference type="InterPro" id="IPR051783">
    <property type="entry name" value="NAD(P)-dependent_oxidoreduct"/>
</dbReference>
<feature type="region of interest" description="Disordered" evidence="1">
    <location>
        <begin position="1"/>
        <end position="29"/>
    </location>
</feature>
<dbReference type="KEGG" id="hbs:IPV69_02260"/>
<evidence type="ECO:0000313" key="3">
    <source>
        <dbReference type="EMBL" id="QOV90218.1"/>
    </source>
</evidence>
<dbReference type="Gene3D" id="3.40.50.720">
    <property type="entry name" value="NAD(P)-binding Rossmann-like Domain"/>
    <property type="match status" value="1"/>
</dbReference>
<dbReference type="PANTHER" id="PTHR48079:SF6">
    <property type="entry name" value="NAD(P)-BINDING DOMAIN-CONTAINING PROTEIN-RELATED"/>
    <property type="match status" value="1"/>
</dbReference>
<feature type="domain" description="NAD-dependent epimerase/dehydratase" evidence="2">
    <location>
        <begin position="47"/>
        <end position="257"/>
    </location>
</feature>
<name>A0A7M2WXG1_9BACT</name>
<evidence type="ECO:0000259" key="2">
    <source>
        <dbReference type="Pfam" id="PF01370"/>
    </source>
</evidence>
<dbReference type="InterPro" id="IPR001509">
    <property type="entry name" value="Epimerase_deHydtase"/>
</dbReference>
<protein>
    <submittedName>
        <fullName evidence="3">NAD-dependent epimerase/dehydratase family protein</fullName>
    </submittedName>
</protein>
<gene>
    <name evidence="3" type="ORF">IPV69_02260</name>
</gene>
<dbReference type="GO" id="GO:0004029">
    <property type="term" value="F:aldehyde dehydrogenase (NAD+) activity"/>
    <property type="evidence" value="ECO:0007669"/>
    <property type="project" value="TreeGrafter"/>
</dbReference>
<evidence type="ECO:0000313" key="4">
    <source>
        <dbReference type="Proteomes" id="UP000593765"/>
    </source>
</evidence>
<evidence type="ECO:0000256" key="1">
    <source>
        <dbReference type="SAM" id="MobiDB-lite"/>
    </source>
</evidence>
<dbReference type="InterPro" id="IPR036291">
    <property type="entry name" value="NAD(P)-bd_dom_sf"/>
</dbReference>
<dbReference type="PANTHER" id="PTHR48079">
    <property type="entry name" value="PROTEIN YEEZ"/>
    <property type="match status" value="1"/>
</dbReference>
<dbReference type="EMBL" id="CP063458">
    <property type="protein sequence ID" value="QOV90218.1"/>
    <property type="molecule type" value="Genomic_DNA"/>
</dbReference>
<accession>A0A7M2WXG1</accession>
<dbReference type="Proteomes" id="UP000593765">
    <property type="component" value="Chromosome"/>
</dbReference>
<proteinExistence type="predicted"/>
<dbReference type="RefSeq" id="WP_206293293.1">
    <property type="nucleotide sequence ID" value="NZ_CP063458.1"/>
</dbReference>
<dbReference type="GO" id="GO:0005737">
    <property type="term" value="C:cytoplasm"/>
    <property type="evidence" value="ECO:0007669"/>
    <property type="project" value="TreeGrafter"/>
</dbReference>
<dbReference type="SUPFAM" id="SSF51735">
    <property type="entry name" value="NAD(P)-binding Rossmann-fold domains"/>
    <property type="match status" value="1"/>
</dbReference>
<dbReference type="Pfam" id="PF01370">
    <property type="entry name" value="Epimerase"/>
    <property type="match status" value="1"/>
</dbReference>
<sequence>MTFHPEPGMVRTGSIRAGSPSQRSRPFLRTPVFCPPGATTRTELKTVFITGATGFVGSHTARLFIQNGWQVRALVRRPDKPGLLPEGATAVAGGLADAASYRAALEGCDAVVHIAGLVKARTFREYLAVNADGAQAVARAAAEVCPSAMFVHVSSQAAAGPARGGVAVRETDIPAPVSWYGKSKLQGEQAVAQVLRGPWCVVRPTVVYGPGDPGILELFKPIQSGFAPIVAGGRARVQLIDVADLARILYAAAIRPDLTGRHGFAGNDVATMGSLVSYIASLRTSPPWKVPIPAALLRVAGYWETLRQWVTRRARPFNHDKARDMLQADWICDANPWLNDLGIDNMRPWQEGIHALCRCYVRAGWLQPNVWTV</sequence>
<organism evidence="3 4">
    <name type="scientific">Humisphaera borealis</name>
    <dbReference type="NCBI Taxonomy" id="2807512"/>
    <lineage>
        <taxon>Bacteria</taxon>
        <taxon>Pseudomonadati</taxon>
        <taxon>Planctomycetota</taxon>
        <taxon>Phycisphaerae</taxon>
        <taxon>Tepidisphaerales</taxon>
        <taxon>Tepidisphaeraceae</taxon>
        <taxon>Humisphaera</taxon>
    </lineage>
</organism>
<reference evidence="3 4" key="1">
    <citation type="submission" date="2020-10" db="EMBL/GenBank/DDBJ databases">
        <title>Wide distribution of Phycisphaera-like planctomycetes from WD2101 soil group in peatlands and genome analysis of the first cultivated representative.</title>
        <authorList>
            <person name="Dedysh S.N."/>
            <person name="Beletsky A.V."/>
            <person name="Ivanova A."/>
            <person name="Kulichevskaya I.S."/>
            <person name="Suzina N.E."/>
            <person name="Philippov D.A."/>
            <person name="Rakitin A.L."/>
            <person name="Mardanov A.V."/>
            <person name="Ravin N.V."/>
        </authorList>
    </citation>
    <scope>NUCLEOTIDE SEQUENCE [LARGE SCALE GENOMIC DNA]</scope>
    <source>
        <strain evidence="3 4">M1803</strain>
    </source>
</reference>
<dbReference type="AlphaFoldDB" id="A0A7M2WXG1"/>